<reference evidence="2" key="1">
    <citation type="submission" date="2023-07" db="EMBL/GenBank/DDBJ databases">
        <authorList>
            <consortium name="CYATHOMIX"/>
        </authorList>
    </citation>
    <scope>NUCLEOTIDE SEQUENCE</scope>
    <source>
        <strain evidence="2">N/A</strain>
    </source>
</reference>
<accession>A0AA36MAP0</accession>
<comment type="caution">
    <text evidence="2">The sequence shown here is derived from an EMBL/GenBank/DDBJ whole genome shotgun (WGS) entry which is preliminary data.</text>
</comment>
<name>A0AA36MAP0_CYLNA</name>
<protein>
    <submittedName>
        <fullName evidence="2">Uncharacterized protein</fullName>
    </submittedName>
</protein>
<evidence type="ECO:0000256" key="1">
    <source>
        <dbReference type="SAM" id="Phobius"/>
    </source>
</evidence>
<feature type="transmembrane region" description="Helical" evidence="1">
    <location>
        <begin position="27"/>
        <end position="47"/>
    </location>
</feature>
<dbReference type="Proteomes" id="UP001176961">
    <property type="component" value="Unassembled WGS sequence"/>
</dbReference>
<sequence length="84" mass="9676">MLCVIYNTMQFFFSLQSNDGPVFTMRVVFPLVSCILSYINVYMIIILNKDMRKKVLQLFHGRHDGSHSQTALISIGNRSRSSVF</sequence>
<gene>
    <name evidence="2" type="ORF">CYNAS_LOCUS14705</name>
</gene>
<dbReference type="AlphaFoldDB" id="A0AA36MAP0"/>
<proteinExistence type="predicted"/>
<organism evidence="2 3">
    <name type="scientific">Cylicocyclus nassatus</name>
    <name type="common">Nematode worm</name>
    <dbReference type="NCBI Taxonomy" id="53992"/>
    <lineage>
        <taxon>Eukaryota</taxon>
        <taxon>Metazoa</taxon>
        <taxon>Ecdysozoa</taxon>
        <taxon>Nematoda</taxon>
        <taxon>Chromadorea</taxon>
        <taxon>Rhabditida</taxon>
        <taxon>Rhabditina</taxon>
        <taxon>Rhabditomorpha</taxon>
        <taxon>Strongyloidea</taxon>
        <taxon>Strongylidae</taxon>
        <taxon>Cylicocyclus</taxon>
    </lineage>
</organism>
<dbReference type="InterPro" id="IPR019426">
    <property type="entry name" value="7TM_GPCR_serpentine_rcpt_Srv"/>
</dbReference>
<keyword evidence="3" id="KW-1185">Reference proteome</keyword>
<keyword evidence="1" id="KW-0472">Membrane</keyword>
<evidence type="ECO:0000313" key="2">
    <source>
        <dbReference type="EMBL" id="CAJ0602722.1"/>
    </source>
</evidence>
<keyword evidence="1" id="KW-1133">Transmembrane helix</keyword>
<dbReference type="Pfam" id="PF10323">
    <property type="entry name" value="7TM_GPCR_Srv"/>
    <property type="match status" value="1"/>
</dbReference>
<dbReference type="EMBL" id="CATQJL010000305">
    <property type="protein sequence ID" value="CAJ0602722.1"/>
    <property type="molecule type" value="Genomic_DNA"/>
</dbReference>
<keyword evidence="1" id="KW-0812">Transmembrane</keyword>
<evidence type="ECO:0000313" key="3">
    <source>
        <dbReference type="Proteomes" id="UP001176961"/>
    </source>
</evidence>